<organism evidence="1 2">
    <name type="scientific">Streptomyces hygroscopicus</name>
    <dbReference type="NCBI Taxonomy" id="1912"/>
    <lineage>
        <taxon>Bacteria</taxon>
        <taxon>Bacillati</taxon>
        <taxon>Actinomycetota</taxon>
        <taxon>Actinomycetes</taxon>
        <taxon>Kitasatosporales</taxon>
        <taxon>Streptomycetaceae</taxon>
        <taxon>Streptomyces</taxon>
        <taxon>Streptomyces violaceusniger group</taxon>
    </lineage>
</organism>
<gene>
    <name evidence="1" type="ORF">TPA0910_26470</name>
</gene>
<name>A0ABQ3TXW5_STRHY</name>
<proteinExistence type="predicted"/>
<evidence type="ECO:0008006" key="3">
    <source>
        <dbReference type="Google" id="ProtNLM"/>
    </source>
</evidence>
<sequence>MRFPARLRQGRRPWCWVGYCLLVKLPVSASARMVRVLGQMRRNGREPVSESGDGLPGDCEVFEVGLCLPQSSLE</sequence>
<protein>
    <recommendedName>
        <fullName evidence="3">Secreted protein</fullName>
    </recommendedName>
</protein>
<reference evidence="1" key="1">
    <citation type="submission" date="2024-05" db="EMBL/GenBank/DDBJ databases">
        <title>Whole genome shotgun sequence of Streptomyces hygroscopicus NBRC 113678.</title>
        <authorList>
            <person name="Komaki H."/>
            <person name="Tamura T."/>
        </authorList>
    </citation>
    <scope>NUCLEOTIDE SEQUENCE</scope>
    <source>
        <strain evidence="1">N11-34</strain>
    </source>
</reference>
<dbReference type="Proteomes" id="UP001054854">
    <property type="component" value="Unassembled WGS sequence"/>
</dbReference>
<dbReference type="EMBL" id="BNEK01000003">
    <property type="protein sequence ID" value="GHJ28214.1"/>
    <property type="molecule type" value="Genomic_DNA"/>
</dbReference>
<keyword evidence="2" id="KW-1185">Reference proteome</keyword>
<comment type="caution">
    <text evidence="1">The sequence shown here is derived from an EMBL/GenBank/DDBJ whole genome shotgun (WGS) entry which is preliminary data.</text>
</comment>
<accession>A0ABQ3TXW5</accession>
<evidence type="ECO:0000313" key="1">
    <source>
        <dbReference type="EMBL" id="GHJ28214.1"/>
    </source>
</evidence>
<evidence type="ECO:0000313" key="2">
    <source>
        <dbReference type="Proteomes" id="UP001054854"/>
    </source>
</evidence>